<keyword evidence="2" id="KW-1185">Reference proteome</keyword>
<dbReference type="AlphaFoldDB" id="A0A198ADB7"/>
<sequence length="124" mass="13516">MLNVAIGDWVVATTSEDEMVHGYVEAIAGQHGIAFVHVIASDQDDIIGHQIEVKLSSVKALPISGLDTEDGVRSMIDIALSIKDEMWFMELTDTLYTLQSSGSKSAKDKVVSSFYTNRLGVDQL</sequence>
<dbReference type="Proteomes" id="UP000078454">
    <property type="component" value="Unassembled WGS sequence"/>
</dbReference>
<name>A0A198ADB7_9BACL</name>
<dbReference type="STRING" id="1850517.A8708_27380"/>
<evidence type="ECO:0008006" key="3">
    <source>
        <dbReference type="Google" id="ProtNLM"/>
    </source>
</evidence>
<proteinExistence type="predicted"/>
<evidence type="ECO:0000313" key="2">
    <source>
        <dbReference type="Proteomes" id="UP000078454"/>
    </source>
</evidence>
<comment type="caution">
    <text evidence="1">The sequence shown here is derived from an EMBL/GenBank/DDBJ whole genome shotgun (WGS) entry which is preliminary data.</text>
</comment>
<protein>
    <recommendedName>
        <fullName evidence="3">IDEAL domain-containing protein</fullName>
    </recommendedName>
</protein>
<reference evidence="1 2" key="1">
    <citation type="submission" date="2016-05" db="EMBL/GenBank/DDBJ databases">
        <title>Paenibacillus sp. 1ZS3-15 nov., isolated from the rhizosphere soil.</title>
        <authorList>
            <person name="Zhang X.X."/>
            <person name="Zhang J."/>
        </authorList>
    </citation>
    <scope>NUCLEOTIDE SEQUENCE [LARGE SCALE GENOMIC DNA]</scope>
    <source>
        <strain evidence="1 2">1ZS3-15</strain>
    </source>
</reference>
<evidence type="ECO:0000313" key="1">
    <source>
        <dbReference type="EMBL" id="OAS19051.1"/>
    </source>
</evidence>
<dbReference type="OrthoDB" id="2427704at2"/>
<organism evidence="1 2">
    <name type="scientific">Paenibacillus oryzisoli</name>
    <dbReference type="NCBI Taxonomy" id="1850517"/>
    <lineage>
        <taxon>Bacteria</taxon>
        <taxon>Bacillati</taxon>
        <taxon>Bacillota</taxon>
        <taxon>Bacilli</taxon>
        <taxon>Bacillales</taxon>
        <taxon>Paenibacillaceae</taxon>
        <taxon>Paenibacillus</taxon>
    </lineage>
</organism>
<accession>A0A198ADB7</accession>
<dbReference type="RefSeq" id="WP_068663938.1">
    <property type="nucleotide sequence ID" value="NZ_LYPB01000060.1"/>
</dbReference>
<dbReference type="EMBL" id="LYPB01000060">
    <property type="protein sequence ID" value="OAS19051.1"/>
    <property type="molecule type" value="Genomic_DNA"/>
</dbReference>
<gene>
    <name evidence="1" type="ORF">A8708_27380</name>
</gene>